<evidence type="ECO:0000256" key="4">
    <source>
        <dbReference type="ARBA" id="ARBA00022553"/>
    </source>
</evidence>
<dbReference type="AlphaFoldDB" id="A0A161YXC7"/>
<dbReference type="PROSITE" id="PS51094">
    <property type="entry name" value="PTS_EIIA_TYPE_2"/>
    <property type="match status" value="1"/>
</dbReference>
<accession>A0A165X1H5</accession>
<dbReference type="PROSITE" id="PS51099">
    <property type="entry name" value="PTS_EIIB_TYPE_2"/>
    <property type="match status" value="1"/>
</dbReference>
<dbReference type="Pfam" id="PF00359">
    <property type="entry name" value="PTS_EIIA_2"/>
    <property type="match status" value="1"/>
</dbReference>
<gene>
    <name evidence="12" type="ORF">AZI98_13870</name>
</gene>
<evidence type="ECO:0000256" key="11">
    <source>
        <dbReference type="ARBA" id="ARBA00042072"/>
    </source>
</evidence>
<evidence type="ECO:0000256" key="10">
    <source>
        <dbReference type="ARBA" id="ARBA00041175"/>
    </source>
</evidence>
<dbReference type="SUPFAM" id="SSF55804">
    <property type="entry name" value="Phoshotransferase/anion transport protein"/>
    <property type="match status" value="1"/>
</dbReference>
<evidence type="ECO:0000256" key="8">
    <source>
        <dbReference type="ARBA" id="ARBA00023159"/>
    </source>
</evidence>
<evidence type="ECO:0000256" key="5">
    <source>
        <dbReference type="ARBA" id="ARBA00022679"/>
    </source>
</evidence>
<evidence type="ECO:0000256" key="2">
    <source>
        <dbReference type="ARBA" id="ARBA00022448"/>
    </source>
</evidence>
<name>A0A161YXC7_9BACI</name>
<proteinExistence type="predicted"/>
<dbReference type="PANTHER" id="PTHR36203:SF1">
    <property type="entry name" value="ASCORBATE-SPECIFIC PTS SYSTEM EIIA COMPONENT"/>
    <property type="match status" value="1"/>
</dbReference>
<dbReference type="EMBL" id="LWBR01000048">
    <property type="protein sequence ID" value="KZN95524.1"/>
    <property type="molecule type" value="Genomic_DNA"/>
</dbReference>
<dbReference type="InterPro" id="IPR016152">
    <property type="entry name" value="PTrfase/Anion_transptr"/>
</dbReference>
<sequence>MLLDIRSNCLLKEVIKNPNISSNELAQKFNLSKRQINYSFSKINDWLYEQNFPQIERTNHGYFVVDPSLLKVLSEKENTQSVDFYDLSKLQRVHFIILMILTRMDALSLAHFTSELKVSKNTVIDDLKKVKDIVEQHGLEYKYSRKYGYVIEGDEFQCRKLLISITNSIWTADQGKEKIIQISQLSVDELEEFKNRLEKVEASLNLKFTDEKLELMPYILIFILRRIRKGHHIGSFNLNYNEISGTKEYLATEELLHDFPNVSEEERLFITLNLLTTNVYWSKEEIDKEIPELKSALSQVIDNFEKNTFIFLKDKEQLLQKLVLHMKPAYFRIKYNLTDTNDVLDDINKNFKELHHLVKKSVKPLEDLIGSAIPESEIAYLTILIGGWLSRQGDNISQRMKAIVVCPKGISVSRLMYGTLRELFPEFIFLDSLSVREFQQYEMDYDIVFSPVYLKTNKKFFLVDHFIGAEEKRRLRKEVMSDLYGFVPEVINVEELMGIIEKHAVIKNKKELYNAIQSYIHQGSNNKLENHSIKNPNLCDLITPSTMIFRHSVRSWEEAIKLAAQPLLKDKSIKEQYVEAMIKHCQSDPYFVISEHVAIPHASPDEGVNRLSMSLLKLRKGVAFENYQSIKLIIVIAALDKDQHLKAFMQLMNLVRNEQDLNKVLNAQSMKDLHEVLKLYAQE</sequence>
<comment type="subcellular location">
    <subcellularLocation>
        <location evidence="1">Cytoplasm</location>
    </subcellularLocation>
</comment>
<dbReference type="RefSeq" id="WP_063388869.1">
    <property type="nucleotide sequence ID" value="NZ_LVHY01000127.1"/>
</dbReference>
<dbReference type="Pfam" id="PF00874">
    <property type="entry name" value="PRD"/>
    <property type="match status" value="1"/>
</dbReference>
<dbReference type="CDD" id="cd00211">
    <property type="entry name" value="PTS_IIA_fru"/>
    <property type="match status" value="1"/>
</dbReference>
<dbReference type="SUPFAM" id="SSF63520">
    <property type="entry name" value="PTS-regulatory domain, PRD"/>
    <property type="match status" value="1"/>
</dbReference>
<dbReference type="OrthoDB" id="369398at2"/>
<accession>A0A161YXC7</accession>
<dbReference type="PROSITE" id="PS51372">
    <property type="entry name" value="PRD_2"/>
    <property type="match status" value="2"/>
</dbReference>
<reference evidence="12 13" key="1">
    <citation type="submission" date="2016-04" db="EMBL/GenBank/DDBJ databases">
        <title>Draft genome sequence of Aeribacillus pallidus 8m3 from petroleum reservoir.</title>
        <authorList>
            <person name="Poltaraus A.B."/>
            <person name="Nazina T.N."/>
            <person name="Tourova T.P."/>
            <person name="Malakho S.M."/>
            <person name="Korshunova A.V."/>
            <person name="Sokolova D.S."/>
        </authorList>
    </citation>
    <scope>NUCLEOTIDE SEQUENCE [LARGE SCALE GENOMIC DNA]</scope>
    <source>
        <strain evidence="12 13">8m3</strain>
    </source>
</reference>
<dbReference type="Gene3D" id="1.10.1790.10">
    <property type="entry name" value="PRD domain"/>
    <property type="match status" value="1"/>
</dbReference>
<organism evidence="12 13">
    <name type="scientific">Aeribacillus pallidus</name>
    <dbReference type="NCBI Taxonomy" id="33936"/>
    <lineage>
        <taxon>Bacteria</taxon>
        <taxon>Bacillati</taxon>
        <taxon>Bacillota</taxon>
        <taxon>Bacilli</taxon>
        <taxon>Bacillales</taxon>
        <taxon>Bacillaceae</taxon>
        <taxon>Aeribacillus</taxon>
    </lineage>
</organism>
<evidence type="ECO:0000256" key="1">
    <source>
        <dbReference type="ARBA" id="ARBA00004496"/>
    </source>
</evidence>
<dbReference type="Proteomes" id="UP000076476">
    <property type="component" value="Unassembled WGS sequence"/>
</dbReference>
<dbReference type="InterPro" id="IPR036095">
    <property type="entry name" value="PTS_EIIB-like_sf"/>
</dbReference>
<evidence type="ECO:0000256" key="3">
    <source>
        <dbReference type="ARBA" id="ARBA00022490"/>
    </source>
</evidence>
<dbReference type="Gene3D" id="3.40.930.10">
    <property type="entry name" value="Mannitol-specific EII, Chain A"/>
    <property type="match status" value="1"/>
</dbReference>
<dbReference type="InterPro" id="IPR002178">
    <property type="entry name" value="PTS_EIIA_type-2_dom"/>
</dbReference>
<keyword evidence="3" id="KW-0963">Cytoplasm</keyword>
<keyword evidence="7" id="KW-0418">Kinase</keyword>
<keyword evidence="2" id="KW-0813">Transport</keyword>
<evidence type="ECO:0000256" key="7">
    <source>
        <dbReference type="ARBA" id="ARBA00022777"/>
    </source>
</evidence>
<comment type="caution">
    <text evidence="12">The sequence shown here is derived from an EMBL/GenBank/DDBJ whole genome shotgun (WGS) entry which is preliminary data.</text>
</comment>
<dbReference type="GO" id="GO:0008982">
    <property type="term" value="F:protein-N(PI)-phosphohistidine-sugar phosphotransferase activity"/>
    <property type="evidence" value="ECO:0007669"/>
    <property type="project" value="InterPro"/>
</dbReference>
<dbReference type="GO" id="GO:0005737">
    <property type="term" value="C:cytoplasm"/>
    <property type="evidence" value="ECO:0007669"/>
    <property type="project" value="UniProtKB-SubCell"/>
</dbReference>
<evidence type="ECO:0000313" key="13">
    <source>
        <dbReference type="Proteomes" id="UP000076476"/>
    </source>
</evidence>
<dbReference type="InterPro" id="IPR051351">
    <property type="entry name" value="Ascorbate-PTS_EIIA_comp"/>
</dbReference>
<evidence type="ECO:0000256" key="9">
    <source>
        <dbReference type="ARBA" id="ARBA00037387"/>
    </source>
</evidence>
<keyword evidence="5" id="KW-0808">Transferase</keyword>
<keyword evidence="6" id="KW-0598">Phosphotransferase system</keyword>
<keyword evidence="4" id="KW-0597">Phosphoprotein</keyword>
<keyword evidence="8" id="KW-0010">Activator</keyword>
<dbReference type="GO" id="GO:0016301">
    <property type="term" value="F:kinase activity"/>
    <property type="evidence" value="ECO:0007669"/>
    <property type="project" value="UniProtKB-KW"/>
</dbReference>
<dbReference type="InterPro" id="IPR007737">
    <property type="entry name" value="Mga_HTH"/>
</dbReference>
<protein>
    <recommendedName>
        <fullName evidence="10">Ascorbate-specific PTS system EIIA component</fullName>
    </recommendedName>
    <alternativeName>
        <fullName evidence="11">Ascorbate-specific phosphotransferase enzyme IIA component</fullName>
    </alternativeName>
</protein>
<dbReference type="PANTHER" id="PTHR36203">
    <property type="entry name" value="ASCORBATE-SPECIFIC PTS SYSTEM EIIA COMPONENT"/>
    <property type="match status" value="1"/>
</dbReference>
<keyword evidence="13" id="KW-1185">Reference proteome</keyword>
<dbReference type="InterPro" id="IPR011608">
    <property type="entry name" value="PRD"/>
</dbReference>
<evidence type="ECO:0000256" key="6">
    <source>
        <dbReference type="ARBA" id="ARBA00022683"/>
    </source>
</evidence>
<evidence type="ECO:0000313" key="12">
    <source>
        <dbReference type="EMBL" id="KZN95524.1"/>
    </source>
</evidence>
<dbReference type="GO" id="GO:0009401">
    <property type="term" value="P:phosphoenolpyruvate-dependent sugar phosphotransferase system"/>
    <property type="evidence" value="ECO:0007669"/>
    <property type="project" value="UniProtKB-KW"/>
</dbReference>
<dbReference type="SUPFAM" id="SSF52794">
    <property type="entry name" value="PTS system IIB component-like"/>
    <property type="match status" value="1"/>
</dbReference>
<dbReference type="CDD" id="cd05568">
    <property type="entry name" value="PTS_IIB_bgl_like"/>
    <property type="match status" value="1"/>
</dbReference>
<dbReference type="Pfam" id="PF05043">
    <property type="entry name" value="Mga"/>
    <property type="match status" value="1"/>
</dbReference>
<dbReference type="GO" id="GO:0006355">
    <property type="term" value="P:regulation of DNA-templated transcription"/>
    <property type="evidence" value="ECO:0007669"/>
    <property type="project" value="InterPro"/>
</dbReference>
<dbReference type="STRING" id="33936.AZI98_13870"/>
<dbReference type="InterPro" id="IPR036634">
    <property type="entry name" value="PRD_sf"/>
</dbReference>
<comment type="function">
    <text evidence="9">The phosphoenolpyruvate-dependent sugar phosphotransferase system (sugar PTS), a major carbohydrate active transport system, catalyzes the phosphorylation of incoming sugar substrates concomitantly with their translocation across the cell membrane. The enzyme II UlaABC PTS system is involved in ascorbate transport.</text>
</comment>
<dbReference type="InterPro" id="IPR013011">
    <property type="entry name" value="PTS_EIIB_2"/>
</dbReference>